<sequence>MFPLAASDSWSGGVMSVFLPWICLHLLATPYQRGFFCDDESIRHPYKESTITTEVLSVVGIALPILGFLITEGVHFVHHRRCGFPDPPYMFGETRIPFVIYQYYKVIGIFTFGAVFQQTVVSIAKYSIGRLRPHFFSVCQPDYGRFNCTDSHGYMLYVVGDYCTGTDEEKLLDMRLSFISGHASFSCYSMIFLALYLHGRLTWKGSELLRPLLQCIAVMMAIYCSLSRISDYKHHWSDVLAGAFFGTVVACISVIHFTDVCRRKTFSKKMKDSMEDVSQELDQVHVPNSAIRPKSKITYLNDDVMPPLGHPDSITGHRNHYIVQP</sequence>
<dbReference type="GO" id="GO:0046839">
    <property type="term" value="P:phospholipid dephosphorylation"/>
    <property type="evidence" value="ECO:0007669"/>
    <property type="project" value="TreeGrafter"/>
</dbReference>
<dbReference type="InterPro" id="IPR043216">
    <property type="entry name" value="PAP-like"/>
</dbReference>
<evidence type="ECO:0000259" key="7">
    <source>
        <dbReference type="SMART" id="SM00014"/>
    </source>
</evidence>
<dbReference type="GO" id="GO:0008195">
    <property type="term" value="F:phosphatidate phosphatase activity"/>
    <property type="evidence" value="ECO:0007669"/>
    <property type="project" value="TreeGrafter"/>
</dbReference>
<dbReference type="Gene3D" id="1.20.144.10">
    <property type="entry name" value="Phosphatidic acid phosphatase type 2/haloperoxidase"/>
    <property type="match status" value="1"/>
</dbReference>
<feature type="transmembrane region" description="Helical" evidence="6">
    <location>
        <begin position="241"/>
        <end position="261"/>
    </location>
</feature>
<feature type="transmembrane region" description="Helical" evidence="6">
    <location>
        <begin position="12"/>
        <end position="31"/>
    </location>
</feature>
<dbReference type="Proteomes" id="UP001208570">
    <property type="component" value="Unassembled WGS sequence"/>
</dbReference>
<dbReference type="GO" id="GO:0007165">
    <property type="term" value="P:signal transduction"/>
    <property type="evidence" value="ECO:0007669"/>
    <property type="project" value="TreeGrafter"/>
</dbReference>
<organism evidence="8 9">
    <name type="scientific">Paralvinella palmiformis</name>
    <dbReference type="NCBI Taxonomy" id="53620"/>
    <lineage>
        <taxon>Eukaryota</taxon>
        <taxon>Metazoa</taxon>
        <taxon>Spiralia</taxon>
        <taxon>Lophotrochozoa</taxon>
        <taxon>Annelida</taxon>
        <taxon>Polychaeta</taxon>
        <taxon>Sedentaria</taxon>
        <taxon>Canalipalpata</taxon>
        <taxon>Terebellida</taxon>
        <taxon>Terebelliformia</taxon>
        <taxon>Alvinellidae</taxon>
        <taxon>Paralvinella</taxon>
    </lineage>
</organism>
<feature type="transmembrane region" description="Helical" evidence="6">
    <location>
        <begin position="51"/>
        <end position="70"/>
    </location>
</feature>
<comment type="caution">
    <text evidence="8">The sequence shown here is derived from an EMBL/GenBank/DDBJ whole genome shotgun (WGS) entry which is preliminary data.</text>
</comment>
<dbReference type="AlphaFoldDB" id="A0AAD9MR77"/>
<dbReference type="PANTHER" id="PTHR10165:SF103">
    <property type="entry name" value="PHOSPHOLIPID PHOSPHATASE HOMOLOG 1.2 HOMOLOG"/>
    <property type="match status" value="1"/>
</dbReference>
<dbReference type="PANTHER" id="PTHR10165">
    <property type="entry name" value="LIPID PHOSPHATE PHOSPHATASE"/>
    <property type="match status" value="1"/>
</dbReference>
<dbReference type="InterPro" id="IPR036938">
    <property type="entry name" value="PAP2/HPO_sf"/>
</dbReference>
<reference evidence="8" key="1">
    <citation type="journal article" date="2023" name="Mol. Biol. Evol.">
        <title>Third-Generation Sequencing Reveals the Adaptive Role of the Epigenome in Three Deep-Sea Polychaetes.</title>
        <authorList>
            <person name="Perez M."/>
            <person name="Aroh O."/>
            <person name="Sun Y."/>
            <person name="Lan Y."/>
            <person name="Juniper S.K."/>
            <person name="Young C.R."/>
            <person name="Angers B."/>
            <person name="Qian P.Y."/>
        </authorList>
    </citation>
    <scope>NUCLEOTIDE SEQUENCE</scope>
    <source>
        <strain evidence="8">P08H-3</strain>
    </source>
</reference>
<dbReference type="GO" id="GO:0005886">
    <property type="term" value="C:plasma membrane"/>
    <property type="evidence" value="ECO:0007669"/>
    <property type="project" value="TreeGrafter"/>
</dbReference>
<evidence type="ECO:0000256" key="3">
    <source>
        <dbReference type="ARBA" id="ARBA00022692"/>
    </source>
</evidence>
<gene>
    <name evidence="8" type="ORF">LSH36_950g00046</name>
</gene>
<evidence type="ECO:0000256" key="4">
    <source>
        <dbReference type="ARBA" id="ARBA00022989"/>
    </source>
</evidence>
<dbReference type="CDD" id="cd03384">
    <property type="entry name" value="PAP2_wunen"/>
    <property type="match status" value="1"/>
</dbReference>
<name>A0AAD9MR77_9ANNE</name>
<feature type="domain" description="Phosphatidic acid phosphatase type 2/haloperoxidase" evidence="7">
    <location>
        <begin position="107"/>
        <end position="254"/>
    </location>
</feature>
<dbReference type="InterPro" id="IPR000326">
    <property type="entry name" value="PAP2/HPO"/>
</dbReference>
<dbReference type="SMART" id="SM00014">
    <property type="entry name" value="acidPPc"/>
    <property type="match status" value="1"/>
</dbReference>
<dbReference type="GO" id="GO:0006644">
    <property type="term" value="P:phospholipid metabolic process"/>
    <property type="evidence" value="ECO:0007669"/>
    <property type="project" value="InterPro"/>
</dbReference>
<proteinExistence type="inferred from homology"/>
<dbReference type="SUPFAM" id="SSF48317">
    <property type="entry name" value="Acid phosphatase/Vanadium-dependent haloperoxidase"/>
    <property type="match status" value="1"/>
</dbReference>
<evidence type="ECO:0000313" key="8">
    <source>
        <dbReference type="EMBL" id="KAK2142480.1"/>
    </source>
</evidence>
<evidence type="ECO:0000256" key="1">
    <source>
        <dbReference type="ARBA" id="ARBA00004141"/>
    </source>
</evidence>
<keyword evidence="9" id="KW-1185">Reference proteome</keyword>
<evidence type="ECO:0000313" key="9">
    <source>
        <dbReference type="Proteomes" id="UP001208570"/>
    </source>
</evidence>
<comment type="similarity">
    <text evidence="2">Belongs to the PA-phosphatase related phosphoesterase family.</text>
</comment>
<dbReference type="EMBL" id="JAODUP010000950">
    <property type="protein sequence ID" value="KAK2142480.1"/>
    <property type="molecule type" value="Genomic_DNA"/>
</dbReference>
<protein>
    <recommendedName>
        <fullName evidence="7">Phosphatidic acid phosphatase type 2/haloperoxidase domain-containing protein</fullName>
    </recommendedName>
</protein>
<feature type="transmembrane region" description="Helical" evidence="6">
    <location>
        <begin position="176"/>
        <end position="196"/>
    </location>
</feature>
<accession>A0AAD9MR77</accession>
<keyword evidence="5 6" id="KW-0472">Membrane</keyword>
<comment type="subcellular location">
    <subcellularLocation>
        <location evidence="1">Membrane</location>
        <topology evidence="1">Multi-pass membrane protein</topology>
    </subcellularLocation>
</comment>
<keyword evidence="4 6" id="KW-1133">Transmembrane helix</keyword>
<dbReference type="Pfam" id="PF01569">
    <property type="entry name" value="PAP2"/>
    <property type="match status" value="1"/>
</dbReference>
<keyword evidence="3 6" id="KW-0812">Transmembrane</keyword>
<evidence type="ECO:0000256" key="6">
    <source>
        <dbReference type="SAM" id="Phobius"/>
    </source>
</evidence>
<evidence type="ECO:0000256" key="5">
    <source>
        <dbReference type="ARBA" id="ARBA00023136"/>
    </source>
</evidence>
<evidence type="ECO:0000256" key="2">
    <source>
        <dbReference type="ARBA" id="ARBA00008816"/>
    </source>
</evidence>